<protein>
    <recommendedName>
        <fullName evidence="3">LAGLIDADG homing endonuclease</fullName>
    </recommendedName>
</protein>
<dbReference type="InterPro" id="IPR036770">
    <property type="entry name" value="Ankyrin_rpt-contain_sf"/>
</dbReference>
<evidence type="ECO:0008006" key="3">
    <source>
        <dbReference type="Google" id="ProtNLM"/>
    </source>
</evidence>
<proteinExistence type="predicted"/>
<keyword evidence="2" id="KW-1185">Reference proteome</keyword>
<gene>
    <name evidence="1" type="ORF">BSTOLATCC_MIC20485</name>
</gene>
<dbReference type="EMBL" id="CAJZBQ010000020">
    <property type="protein sequence ID" value="CAG9318001.1"/>
    <property type="molecule type" value="Genomic_DNA"/>
</dbReference>
<dbReference type="Gene3D" id="1.25.40.20">
    <property type="entry name" value="Ankyrin repeat-containing domain"/>
    <property type="match status" value="1"/>
</dbReference>
<organism evidence="1 2">
    <name type="scientific">Blepharisma stoltei</name>
    <dbReference type="NCBI Taxonomy" id="1481888"/>
    <lineage>
        <taxon>Eukaryota</taxon>
        <taxon>Sar</taxon>
        <taxon>Alveolata</taxon>
        <taxon>Ciliophora</taxon>
        <taxon>Postciliodesmatophora</taxon>
        <taxon>Heterotrichea</taxon>
        <taxon>Heterotrichida</taxon>
        <taxon>Blepharismidae</taxon>
        <taxon>Blepharisma</taxon>
    </lineage>
</organism>
<name>A0AAU9J0Y4_9CILI</name>
<accession>A0AAU9J0Y4</accession>
<dbReference type="AlphaFoldDB" id="A0AAU9J0Y4"/>
<evidence type="ECO:0000313" key="2">
    <source>
        <dbReference type="Proteomes" id="UP001162131"/>
    </source>
</evidence>
<comment type="caution">
    <text evidence="1">The sequence shown here is derived from an EMBL/GenBank/DDBJ whole genome shotgun (WGS) entry which is preliminary data.</text>
</comment>
<reference evidence="1" key="1">
    <citation type="submission" date="2021-09" db="EMBL/GenBank/DDBJ databases">
        <authorList>
            <consortium name="AG Swart"/>
            <person name="Singh M."/>
            <person name="Singh A."/>
            <person name="Seah K."/>
            <person name="Emmerich C."/>
        </authorList>
    </citation>
    <scope>NUCLEOTIDE SEQUENCE</scope>
    <source>
        <strain evidence="1">ATCC30299</strain>
    </source>
</reference>
<sequence>MGSHLTKSKTPASSQNPLNFPEEWLRIDYVFRCLSTREVKILFSHLDYTPTTITNIGNVDTPIIFYCICNSRLKILKCLVEELNADLRFVYKGETALTTAIINNCYERFHYLITLPSIDINQVTTTKSSAIIHAAKPGKEKFFTELCEINVNLDPIGKHKNKSELSRSAVDHWYTNRVIKVRLLLFWKPFQKEENILKNLPQALVREIAEYI</sequence>
<evidence type="ECO:0000313" key="1">
    <source>
        <dbReference type="EMBL" id="CAG9318001.1"/>
    </source>
</evidence>
<dbReference type="SUPFAM" id="SSF48403">
    <property type="entry name" value="Ankyrin repeat"/>
    <property type="match status" value="1"/>
</dbReference>
<dbReference type="InterPro" id="IPR002110">
    <property type="entry name" value="Ankyrin_rpt"/>
</dbReference>
<dbReference type="Proteomes" id="UP001162131">
    <property type="component" value="Unassembled WGS sequence"/>
</dbReference>
<dbReference type="Pfam" id="PF12796">
    <property type="entry name" value="Ank_2"/>
    <property type="match status" value="1"/>
</dbReference>